<dbReference type="Proteomes" id="UP000046392">
    <property type="component" value="Unplaced"/>
</dbReference>
<organism evidence="1 2">
    <name type="scientific">Strongyloides papillosus</name>
    <name type="common">Intestinal threadworm</name>
    <dbReference type="NCBI Taxonomy" id="174720"/>
    <lineage>
        <taxon>Eukaryota</taxon>
        <taxon>Metazoa</taxon>
        <taxon>Ecdysozoa</taxon>
        <taxon>Nematoda</taxon>
        <taxon>Chromadorea</taxon>
        <taxon>Rhabditida</taxon>
        <taxon>Tylenchina</taxon>
        <taxon>Panagrolaimomorpha</taxon>
        <taxon>Strongyloidoidea</taxon>
        <taxon>Strongyloididae</taxon>
        <taxon>Strongyloides</taxon>
    </lineage>
</organism>
<dbReference type="STRING" id="174720.A0A0N5C526"/>
<keyword evidence="1" id="KW-1185">Reference proteome</keyword>
<dbReference type="WBParaSite" id="SPAL_0001305025.1">
    <property type="protein sequence ID" value="SPAL_0001305025.1"/>
    <property type="gene ID" value="SPAL_0001305025"/>
</dbReference>
<dbReference type="AlphaFoldDB" id="A0A0N5C526"/>
<evidence type="ECO:0000313" key="1">
    <source>
        <dbReference type="Proteomes" id="UP000046392"/>
    </source>
</evidence>
<accession>A0A0N5C526</accession>
<name>A0A0N5C526_STREA</name>
<protein>
    <submittedName>
        <fullName evidence="2">Uncharacterized protein</fullName>
    </submittedName>
</protein>
<proteinExistence type="predicted"/>
<sequence length="107" mass="12917">MNPSNITYKNNSINQQNRERLLRNSLGESFENQVQKLKLTELHIHNILMNILHDEPVDSFDFSHISTRRITRAFERELEEKRKQEEKRESRDRSLNNTIFDIEFSED</sequence>
<evidence type="ECO:0000313" key="2">
    <source>
        <dbReference type="WBParaSite" id="SPAL_0001305025.1"/>
    </source>
</evidence>
<reference evidence="2" key="1">
    <citation type="submission" date="2017-02" db="UniProtKB">
        <authorList>
            <consortium name="WormBaseParasite"/>
        </authorList>
    </citation>
    <scope>IDENTIFICATION</scope>
</reference>